<dbReference type="STRING" id="126957.T1J247"/>
<dbReference type="PROSITE" id="PS51192">
    <property type="entry name" value="HELICASE_ATP_BIND_1"/>
    <property type="match status" value="1"/>
</dbReference>
<feature type="domain" description="Helicase C-terminal" evidence="15">
    <location>
        <begin position="391"/>
        <end position="554"/>
    </location>
</feature>
<comment type="catalytic activity">
    <reaction evidence="10">
        <text>ATP + H2O = ADP + phosphate + H(+)</text>
        <dbReference type="Rhea" id="RHEA:13065"/>
        <dbReference type="ChEBI" id="CHEBI:15377"/>
        <dbReference type="ChEBI" id="CHEBI:15378"/>
        <dbReference type="ChEBI" id="CHEBI:30616"/>
        <dbReference type="ChEBI" id="CHEBI:43474"/>
        <dbReference type="ChEBI" id="CHEBI:456216"/>
        <dbReference type="EC" id="3.6.4.13"/>
    </reaction>
</comment>
<evidence type="ECO:0000256" key="12">
    <source>
        <dbReference type="RuleBase" id="RU000492"/>
    </source>
</evidence>
<dbReference type="GO" id="GO:0003724">
    <property type="term" value="F:RNA helicase activity"/>
    <property type="evidence" value="ECO:0007669"/>
    <property type="project" value="UniProtKB-EC"/>
</dbReference>
<dbReference type="SUPFAM" id="SSF52540">
    <property type="entry name" value="P-loop containing nucleoside triphosphate hydrolases"/>
    <property type="match status" value="2"/>
</dbReference>
<evidence type="ECO:0000256" key="1">
    <source>
        <dbReference type="ARBA" id="ARBA00004604"/>
    </source>
</evidence>
<keyword evidence="7 12" id="KW-0067">ATP-binding</keyword>
<feature type="compositionally biased region" description="Basic residues" evidence="13">
    <location>
        <begin position="134"/>
        <end position="145"/>
    </location>
</feature>
<reference evidence="17" key="2">
    <citation type="submission" date="2015-02" db="UniProtKB">
        <authorList>
            <consortium name="EnsemblMetazoa"/>
        </authorList>
    </citation>
    <scope>IDENTIFICATION</scope>
</reference>
<feature type="compositionally biased region" description="Basic residues" evidence="13">
    <location>
        <begin position="739"/>
        <end position="752"/>
    </location>
</feature>
<feature type="compositionally biased region" description="Basic and acidic residues" evidence="13">
    <location>
        <begin position="23"/>
        <end position="32"/>
    </location>
</feature>
<dbReference type="EnsemblMetazoa" id="SMAR007623-RA">
    <property type="protein sequence ID" value="SMAR007623-PA"/>
    <property type="gene ID" value="SMAR007623"/>
</dbReference>
<comment type="similarity">
    <text evidence="9">Belongs to the DEAD box helicase family. DDX27/DRS1 subfamily.</text>
</comment>
<dbReference type="CDD" id="cd18787">
    <property type="entry name" value="SF2_C_DEAD"/>
    <property type="match status" value="1"/>
</dbReference>
<evidence type="ECO:0000259" key="15">
    <source>
        <dbReference type="PROSITE" id="PS51194"/>
    </source>
</evidence>
<dbReference type="InterPro" id="IPR001650">
    <property type="entry name" value="Helicase_C-like"/>
</dbReference>
<feature type="compositionally biased region" description="Acidic residues" evidence="13">
    <location>
        <begin position="99"/>
        <end position="118"/>
    </location>
</feature>
<dbReference type="EMBL" id="JH431796">
    <property type="status" value="NOT_ANNOTATED_CDS"/>
    <property type="molecule type" value="Genomic_DNA"/>
</dbReference>
<dbReference type="InterPro" id="IPR011545">
    <property type="entry name" value="DEAD/DEAH_box_helicase_dom"/>
</dbReference>
<dbReference type="GO" id="GO:0003676">
    <property type="term" value="F:nucleic acid binding"/>
    <property type="evidence" value="ECO:0007669"/>
    <property type="project" value="InterPro"/>
</dbReference>
<keyword evidence="5 12" id="KW-0378">Hydrolase</keyword>
<keyword evidence="3" id="KW-0690">Ribosome biogenesis</keyword>
<accession>T1J247</accession>
<dbReference type="PROSITE" id="PS00039">
    <property type="entry name" value="DEAD_ATP_HELICASE"/>
    <property type="match status" value="1"/>
</dbReference>
<proteinExistence type="inferred from homology"/>
<reference evidence="18" key="1">
    <citation type="submission" date="2011-05" db="EMBL/GenBank/DDBJ databases">
        <authorList>
            <person name="Richards S.R."/>
            <person name="Qu J."/>
            <person name="Jiang H."/>
            <person name="Jhangiani S.N."/>
            <person name="Agravi P."/>
            <person name="Goodspeed R."/>
            <person name="Gross S."/>
            <person name="Mandapat C."/>
            <person name="Jackson L."/>
            <person name="Mathew T."/>
            <person name="Pu L."/>
            <person name="Thornton R."/>
            <person name="Saada N."/>
            <person name="Wilczek-Boney K.B."/>
            <person name="Lee S."/>
            <person name="Kovar C."/>
            <person name="Wu Y."/>
            <person name="Scherer S.E."/>
            <person name="Worley K.C."/>
            <person name="Muzny D.M."/>
            <person name="Gibbs R."/>
        </authorList>
    </citation>
    <scope>NUCLEOTIDE SEQUENCE</scope>
    <source>
        <strain evidence="18">Brora</strain>
    </source>
</reference>
<name>T1J247_STRMM</name>
<evidence type="ECO:0000256" key="5">
    <source>
        <dbReference type="ARBA" id="ARBA00022801"/>
    </source>
</evidence>
<feature type="domain" description="Helicase ATP-binding" evidence="14">
    <location>
        <begin position="206"/>
        <end position="380"/>
    </location>
</feature>
<dbReference type="InterPro" id="IPR027417">
    <property type="entry name" value="P-loop_NTPase"/>
</dbReference>
<keyword evidence="18" id="KW-1185">Reference proteome</keyword>
<dbReference type="InterPro" id="IPR014001">
    <property type="entry name" value="Helicase_ATP-bd"/>
</dbReference>
<dbReference type="PROSITE" id="PS51195">
    <property type="entry name" value="Q_MOTIF"/>
    <property type="match status" value="1"/>
</dbReference>
<dbReference type="Pfam" id="PF00270">
    <property type="entry name" value="DEAD"/>
    <property type="match status" value="1"/>
</dbReference>
<evidence type="ECO:0000256" key="8">
    <source>
        <dbReference type="ARBA" id="ARBA00023242"/>
    </source>
</evidence>
<evidence type="ECO:0000313" key="17">
    <source>
        <dbReference type="EnsemblMetazoa" id="SMAR007623-PA"/>
    </source>
</evidence>
<sequence length="752" mass="85951">MNSLSNENDEEIDSEEEGSDNEVNPKKKNEKRTDFATGFKFVDTVQEYNYDAWSEITKYLKKKPSATLDDKINKIRKEKKKKAGASADTEKLNTKLDVDTEEQAELDEDDDMSEEDSESGLSSVEDNIPDSVRIKSKKGKKKSQKRSVEEMLTEDNVSEETKNFFQDAPAFHETLTFQEMNLSRPLLKALTIMKFAHPTPIQSATIPVALLGKDVCGCAATGTGKTAAFMLPILERLLYKPKQAPVTRVLILLPTRELAVQVFEVSLKLAQLTNIKIGLATGGLDIKTQETVLKSNPDIIIATPGRLIDHLQNTPSFNIENIEVLILDEADRMLDEYFADQMKEIIQQCSSNRQTMLFSATMSDKVKDLAAVSLKSPVKIFVNNNTDVAFNLHQEFIRVRETREGDREAIVAALVNRIFHDHTIVFMQTKVQTHRMHIVLGLLGVKVGELHGNLSQTQRLETLKHFKEESIDVLLATDLAARGLDIPNVKTVINFTMPATIQHYVHRVGRTARAGRSGRAITLVGENERKLLQEILKRATLAVKRRTVKPEVIAKYREQIDKIEPDIKRVLHEEQEEKELRITELQAHKASKMVEHHKEIFSRPKRTWFQTHKERVDEQKRQRLDMGDPSISKKERKLEKFKKLATPEDRAEFELKKAADYQARVAKRMRKAKPIRAVNERDDRPKKAKTSKNKQKSKISSFDRELTDTSRSAVSKHRQGPATYKERKELGLIKNKAQPNKKFKSKSRYRRK</sequence>
<protein>
    <recommendedName>
        <fullName evidence="2">RNA helicase</fullName>
        <ecNumber evidence="2">3.6.4.13</ecNumber>
    </recommendedName>
</protein>
<dbReference type="FunFam" id="3.40.50.300:FF:000842">
    <property type="entry name" value="ATP-dependent RNA helicase DRS1"/>
    <property type="match status" value="1"/>
</dbReference>
<feature type="region of interest" description="Disordered" evidence="13">
    <location>
        <begin position="1"/>
        <end position="32"/>
    </location>
</feature>
<evidence type="ECO:0000256" key="13">
    <source>
        <dbReference type="SAM" id="MobiDB-lite"/>
    </source>
</evidence>
<feature type="domain" description="DEAD-box RNA helicase Q" evidence="16">
    <location>
        <begin position="175"/>
        <end position="203"/>
    </location>
</feature>
<dbReference type="Proteomes" id="UP000014500">
    <property type="component" value="Unassembled WGS sequence"/>
</dbReference>
<dbReference type="PhylomeDB" id="T1J247"/>
<dbReference type="PANTHER" id="PTHR47959:SF1">
    <property type="entry name" value="ATP-DEPENDENT RNA HELICASE DBPA"/>
    <property type="match status" value="1"/>
</dbReference>
<dbReference type="PROSITE" id="PS51194">
    <property type="entry name" value="HELICASE_CTER"/>
    <property type="match status" value="1"/>
</dbReference>
<feature type="compositionally biased region" description="Acidic residues" evidence="13">
    <location>
        <begin position="7"/>
        <end position="20"/>
    </location>
</feature>
<dbReference type="CDD" id="cd17947">
    <property type="entry name" value="DEADc_DDX27"/>
    <property type="match status" value="1"/>
</dbReference>
<evidence type="ECO:0000256" key="3">
    <source>
        <dbReference type="ARBA" id="ARBA00022517"/>
    </source>
</evidence>
<evidence type="ECO:0000256" key="11">
    <source>
        <dbReference type="PROSITE-ProRule" id="PRU00552"/>
    </source>
</evidence>
<dbReference type="GO" id="GO:0005524">
    <property type="term" value="F:ATP binding"/>
    <property type="evidence" value="ECO:0007669"/>
    <property type="project" value="UniProtKB-KW"/>
</dbReference>
<dbReference type="GO" id="GO:0016787">
    <property type="term" value="F:hydrolase activity"/>
    <property type="evidence" value="ECO:0007669"/>
    <property type="project" value="UniProtKB-KW"/>
</dbReference>
<keyword evidence="8" id="KW-0539">Nucleus</keyword>
<evidence type="ECO:0000256" key="6">
    <source>
        <dbReference type="ARBA" id="ARBA00022806"/>
    </source>
</evidence>
<comment type="subcellular location">
    <subcellularLocation>
        <location evidence="1">Nucleus</location>
        <location evidence="1">Nucleolus</location>
    </subcellularLocation>
</comment>
<dbReference type="InterPro" id="IPR000629">
    <property type="entry name" value="RNA-helicase_DEAD-box_CS"/>
</dbReference>
<dbReference type="AlphaFoldDB" id="T1J247"/>
<dbReference type="InterPro" id="IPR014014">
    <property type="entry name" value="RNA_helicase_DEAD_Q_motif"/>
</dbReference>
<dbReference type="Pfam" id="PF00271">
    <property type="entry name" value="Helicase_C"/>
    <property type="match status" value="1"/>
</dbReference>
<dbReference type="OMA" id="ERRTWFQ"/>
<evidence type="ECO:0000256" key="10">
    <source>
        <dbReference type="ARBA" id="ARBA00047984"/>
    </source>
</evidence>
<feature type="compositionally biased region" description="Basic and acidic residues" evidence="13">
    <location>
        <begin position="88"/>
        <end position="98"/>
    </location>
</feature>
<feature type="region of interest" description="Disordered" evidence="13">
    <location>
        <begin position="666"/>
        <end position="752"/>
    </location>
</feature>
<keyword evidence="4 12" id="KW-0547">Nucleotide-binding</keyword>
<dbReference type="HOGENOM" id="CLU_003041_3_3_1"/>
<evidence type="ECO:0000256" key="7">
    <source>
        <dbReference type="ARBA" id="ARBA00022840"/>
    </source>
</evidence>
<keyword evidence="6 12" id="KW-0347">Helicase</keyword>
<dbReference type="EC" id="3.6.4.13" evidence="2"/>
<evidence type="ECO:0000256" key="4">
    <source>
        <dbReference type="ARBA" id="ARBA00022741"/>
    </source>
</evidence>
<dbReference type="GO" id="GO:0005730">
    <property type="term" value="C:nucleolus"/>
    <property type="evidence" value="ECO:0007669"/>
    <property type="project" value="UniProtKB-SubCell"/>
</dbReference>
<dbReference type="PANTHER" id="PTHR47959">
    <property type="entry name" value="ATP-DEPENDENT RNA HELICASE RHLE-RELATED"/>
    <property type="match status" value="1"/>
</dbReference>
<evidence type="ECO:0000256" key="2">
    <source>
        <dbReference type="ARBA" id="ARBA00012552"/>
    </source>
</evidence>
<dbReference type="SMART" id="SM00490">
    <property type="entry name" value="HELICc"/>
    <property type="match status" value="1"/>
</dbReference>
<organism evidence="17 18">
    <name type="scientific">Strigamia maritima</name>
    <name type="common">European centipede</name>
    <name type="synonym">Geophilus maritimus</name>
    <dbReference type="NCBI Taxonomy" id="126957"/>
    <lineage>
        <taxon>Eukaryota</taxon>
        <taxon>Metazoa</taxon>
        <taxon>Ecdysozoa</taxon>
        <taxon>Arthropoda</taxon>
        <taxon>Myriapoda</taxon>
        <taxon>Chilopoda</taxon>
        <taxon>Pleurostigmophora</taxon>
        <taxon>Geophilomorpha</taxon>
        <taxon>Linotaeniidae</taxon>
        <taxon>Strigamia</taxon>
    </lineage>
</organism>
<feature type="compositionally biased region" description="Basic residues" evidence="13">
    <location>
        <begin position="686"/>
        <end position="697"/>
    </location>
</feature>
<evidence type="ECO:0000259" key="16">
    <source>
        <dbReference type="PROSITE" id="PS51195"/>
    </source>
</evidence>
<dbReference type="GO" id="GO:0005829">
    <property type="term" value="C:cytosol"/>
    <property type="evidence" value="ECO:0007669"/>
    <property type="project" value="TreeGrafter"/>
</dbReference>
<feature type="short sequence motif" description="Q motif" evidence="11">
    <location>
        <begin position="175"/>
        <end position="203"/>
    </location>
</feature>
<dbReference type="InterPro" id="IPR050079">
    <property type="entry name" value="DEAD_box_RNA_helicase"/>
</dbReference>
<evidence type="ECO:0000256" key="9">
    <source>
        <dbReference type="ARBA" id="ARBA00043999"/>
    </source>
</evidence>
<evidence type="ECO:0000313" key="18">
    <source>
        <dbReference type="Proteomes" id="UP000014500"/>
    </source>
</evidence>
<dbReference type="Gene3D" id="3.40.50.300">
    <property type="entry name" value="P-loop containing nucleotide triphosphate hydrolases"/>
    <property type="match status" value="2"/>
</dbReference>
<dbReference type="SMART" id="SM00487">
    <property type="entry name" value="DEXDc"/>
    <property type="match status" value="1"/>
</dbReference>
<dbReference type="GO" id="GO:0006364">
    <property type="term" value="P:rRNA processing"/>
    <property type="evidence" value="ECO:0007669"/>
    <property type="project" value="UniProtKB-ARBA"/>
</dbReference>
<evidence type="ECO:0000259" key="14">
    <source>
        <dbReference type="PROSITE" id="PS51192"/>
    </source>
</evidence>
<dbReference type="eggNOG" id="KOG0338">
    <property type="taxonomic scope" value="Eukaryota"/>
</dbReference>
<feature type="region of interest" description="Disordered" evidence="13">
    <location>
        <begin position="77"/>
        <end position="154"/>
    </location>
</feature>
<feature type="region of interest" description="Disordered" evidence="13">
    <location>
        <begin position="611"/>
        <end position="634"/>
    </location>
</feature>